<gene>
    <name evidence="3" type="ORF">LMG23994_04264</name>
</gene>
<evidence type="ECO:0000256" key="2">
    <source>
        <dbReference type="SAM" id="SignalP"/>
    </source>
</evidence>
<dbReference type="PIRSF" id="PIRSF017082">
    <property type="entry name" value="YflP"/>
    <property type="match status" value="1"/>
</dbReference>
<dbReference type="EMBL" id="CAJZAF010000025">
    <property type="protein sequence ID" value="CAG9179819.1"/>
    <property type="molecule type" value="Genomic_DNA"/>
</dbReference>
<dbReference type="PANTHER" id="PTHR42928">
    <property type="entry name" value="TRICARBOXYLATE-BINDING PROTEIN"/>
    <property type="match status" value="1"/>
</dbReference>
<protein>
    <recommendedName>
        <fullName evidence="5">Twin-arginine translocation pathway signal</fullName>
    </recommendedName>
</protein>
<comment type="similarity">
    <text evidence="1">Belongs to the UPF0065 (bug) family.</text>
</comment>
<dbReference type="Proteomes" id="UP000701702">
    <property type="component" value="Unassembled WGS sequence"/>
</dbReference>
<comment type="caution">
    <text evidence="3">The sequence shown here is derived from an EMBL/GenBank/DDBJ whole genome shotgun (WGS) entry which is preliminary data.</text>
</comment>
<reference evidence="3 4" key="1">
    <citation type="submission" date="2021-08" db="EMBL/GenBank/DDBJ databases">
        <authorList>
            <person name="Peeters C."/>
        </authorList>
    </citation>
    <scope>NUCLEOTIDE SEQUENCE [LARGE SCALE GENOMIC DNA]</scope>
    <source>
        <strain evidence="3 4">LMG 23994</strain>
    </source>
</reference>
<sequence length="328" mass="35063">MTRSRFAIGATRVAIAAVLASLASPLLAQAWPDKPIRVVVPYPPGGNVDSAGRIIGAKLQEIFKQPFLVDNKPGAGGMIAAEAVAKAKPDGYTLFLGANGPILFSPLIYKKNSYDWKKDFLPISSVSFTPVVLQVNNAVPFKTVGELIAAAKKPGSNLTMASPGAGTQNHLASEYLQHKTGAHWITVHYKGNAPATTDLLGGQVQFNFDQLSVALPFIQQGKTRALAVGSAKRLPQLPNVPTLQESGFPDLTVETFTGLLAPTGTPPEIVQKLSDALRQILADKDVQAKFATLGAEARGSTPEQFKQYLTNEDKRWTPLIKQANITAE</sequence>
<dbReference type="PANTHER" id="PTHR42928:SF5">
    <property type="entry name" value="BLR1237 PROTEIN"/>
    <property type="match status" value="1"/>
</dbReference>
<keyword evidence="2" id="KW-0732">Signal</keyword>
<proteinExistence type="inferred from homology"/>
<feature type="chain" id="PRO_5045628407" description="Twin-arginine translocation pathway signal" evidence="2">
    <location>
        <begin position="31"/>
        <end position="328"/>
    </location>
</feature>
<dbReference type="SUPFAM" id="SSF53850">
    <property type="entry name" value="Periplasmic binding protein-like II"/>
    <property type="match status" value="1"/>
</dbReference>
<feature type="signal peptide" evidence="2">
    <location>
        <begin position="1"/>
        <end position="30"/>
    </location>
</feature>
<evidence type="ECO:0000256" key="1">
    <source>
        <dbReference type="ARBA" id="ARBA00006987"/>
    </source>
</evidence>
<dbReference type="Gene3D" id="3.40.190.150">
    <property type="entry name" value="Bordetella uptake gene, domain 1"/>
    <property type="match status" value="1"/>
</dbReference>
<dbReference type="RefSeq" id="WP_011295715.1">
    <property type="nucleotide sequence ID" value="NZ_CAJZAF010000025.1"/>
</dbReference>
<dbReference type="InterPro" id="IPR042100">
    <property type="entry name" value="Bug_dom1"/>
</dbReference>
<dbReference type="CDD" id="cd07012">
    <property type="entry name" value="PBP2_Bug_TTT"/>
    <property type="match status" value="1"/>
</dbReference>
<evidence type="ECO:0008006" key="5">
    <source>
        <dbReference type="Google" id="ProtNLM"/>
    </source>
</evidence>
<organism evidence="3 4">
    <name type="scientific">Cupriavidus pinatubonensis</name>
    <dbReference type="NCBI Taxonomy" id="248026"/>
    <lineage>
        <taxon>Bacteria</taxon>
        <taxon>Pseudomonadati</taxon>
        <taxon>Pseudomonadota</taxon>
        <taxon>Betaproteobacteria</taxon>
        <taxon>Burkholderiales</taxon>
        <taxon>Burkholderiaceae</taxon>
        <taxon>Cupriavidus</taxon>
    </lineage>
</organism>
<accession>A0ABN7Z6V9</accession>
<name>A0ABN7Z6V9_9BURK</name>
<keyword evidence="4" id="KW-1185">Reference proteome</keyword>
<dbReference type="InterPro" id="IPR005064">
    <property type="entry name" value="BUG"/>
</dbReference>
<evidence type="ECO:0000313" key="4">
    <source>
        <dbReference type="Proteomes" id="UP000701702"/>
    </source>
</evidence>
<dbReference type="Gene3D" id="3.40.190.10">
    <property type="entry name" value="Periplasmic binding protein-like II"/>
    <property type="match status" value="1"/>
</dbReference>
<dbReference type="Pfam" id="PF03401">
    <property type="entry name" value="TctC"/>
    <property type="match status" value="1"/>
</dbReference>
<evidence type="ECO:0000313" key="3">
    <source>
        <dbReference type="EMBL" id="CAG9179819.1"/>
    </source>
</evidence>